<name>A0AAW6VR87_9BACT</name>
<dbReference type="Proteomes" id="UP001237843">
    <property type="component" value="Unassembled WGS sequence"/>
</dbReference>
<accession>A0AAW6VR87</accession>
<feature type="transmembrane region" description="Helical" evidence="1">
    <location>
        <begin position="174"/>
        <end position="193"/>
    </location>
</feature>
<evidence type="ECO:0000256" key="1">
    <source>
        <dbReference type="SAM" id="Phobius"/>
    </source>
</evidence>
<proteinExistence type="predicted"/>
<keyword evidence="1" id="KW-0472">Membrane</keyword>
<reference evidence="2" key="2">
    <citation type="submission" date="2023-02" db="EMBL/GenBank/DDBJ databases">
        <authorList>
            <person name="Concha-Toloza M."/>
            <person name="Lopez-Cantillo M."/>
            <person name="Molina-Mora J."/>
            <person name="Collado L."/>
        </authorList>
    </citation>
    <scope>NUCLEOTIDE SEQUENCE</scope>
    <source>
        <strain evidence="2">FR1p273A</strain>
    </source>
</reference>
<reference evidence="2" key="1">
    <citation type="journal article" date="2023" name="Antibiotics">
        <title>Genomic Characterization of Antibiotic-Resistant Campylobacterales Isolated from Chilean Poultry Meat.</title>
        <authorList>
            <person name="Concha-Toloza M."/>
            <person name="Lopez-Cantillo M."/>
            <person name="Molina-Mora J.A."/>
            <person name="Collado L."/>
        </authorList>
    </citation>
    <scope>NUCLEOTIDE SEQUENCE</scope>
    <source>
        <strain evidence="2">FR1p273A</strain>
    </source>
</reference>
<keyword evidence="1" id="KW-1133">Transmembrane helix</keyword>
<protein>
    <submittedName>
        <fullName evidence="2">Uncharacterized protein</fullName>
    </submittedName>
</protein>
<keyword evidence="1" id="KW-0812">Transmembrane</keyword>
<feature type="non-terminal residue" evidence="2">
    <location>
        <position position="207"/>
    </location>
</feature>
<gene>
    <name evidence="2" type="ORF">PT520_11035</name>
</gene>
<comment type="caution">
    <text evidence="2">The sequence shown here is derived from an EMBL/GenBank/DDBJ whole genome shotgun (WGS) entry which is preliminary data.</text>
</comment>
<evidence type="ECO:0000313" key="3">
    <source>
        <dbReference type="Proteomes" id="UP001237843"/>
    </source>
</evidence>
<evidence type="ECO:0000313" key="2">
    <source>
        <dbReference type="EMBL" id="MDK2063056.1"/>
    </source>
</evidence>
<dbReference type="AlphaFoldDB" id="A0AAW6VR87"/>
<sequence length="207" mass="24391">MARCISCNEVFSEFYLKNGVCENCLEKHSTIESNLSDLEKKEMKKLSKKISDINIYKFLELKNIVDTLKQKHNVEISKDNYLTIETLLVPYLEILFKKRNELVTLDDYGNEKFEALNDEIKYFIENTFSKLLKENNIEISLDFIHNFIFEKVNVEGKVYNKELLKKEEEIKNTGFIYTWIFLIVSFLIIMAIVKSCSKSTSISDKEY</sequence>
<organism evidence="2 3">
    <name type="scientific">Aliarcobacter butzleri</name>
    <dbReference type="NCBI Taxonomy" id="28197"/>
    <lineage>
        <taxon>Bacteria</taxon>
        <taxon>Pseudomonadati</taxon>
        <taxon>Campylobacterota</taxon>
        <taxon>Epsilonproteobacteria</taxon>
        <taxon>Campylobacterales</taxon>
        <taxon>Arcobacteraceae</taxon>
        <taxon>Aliarcobacter</taxon>
    </lineage>
</organism>
<dbReference type="EMBL" id="JAQTJH010000015">
    <property type="protein sequence ID" value="MDK2063056.1"/>
    <property type="molecule type" value="Genomic_DNA"/>
</dbReference>
<dbReference type="RefSeq" id="WP_284075081.1">
    <property type="nucleotide sequence ID" value="NZ_JAQTJH010000015.1"/>
</dbReference>